<feature type="transmembrane region" description="Helical" evidence="1">
    <location>
        <begin position="154"/>
        <end position="171"/>
    </location>
</feature>
<feature type="transmembrane region" description="Helical" evidence="1">
    <location>
        <begin position="120"/>
        <end position="142"/>
    </location>
</feature>
<reference evidence="3" key="1">
    <citation type="submission" date="2013-03" db="EMBL/GenBank/DDBJ databases">
        <title>Draft genome sequence of the hydrogen-ethanol-producing anaerobic alkalithermophilic Caloramator celere.</title>
        <authorList>
            <person name="Ciranna A."/>
            <person name="Larjo A."/>
            <person name="Kivisto A."/>
            <person name="Santala V."/>
            <person name="Roos C."/>
            <person name="Karp M."/>
        </authorList>
    </citation>
    <scope>NUCLEOTIDE SEQUENCE [LARGE SCALE GENOMIC DNA]</scope>
    <source>
        <strain evidence="3">DSM 8682</strain>
    </source>
</reference>
<dbReference type="GO" id="GO:0004175">
    <property type="term" value="F:endopeptidase activity"/>
    <property type="evidence" value="ECO:0007669"/>
    <property type="project" value="UniProtKB-ARBA"/>
</dbReference>
<keyword evidence="4" id="KW-1185">Reference proteome</keyword>
<keyword evidence="3" id="KW-0645">Protease</keyword>
<name>R7RU53_9CLOT</name>
<feature type="transmembrane region" description="Helical" evidence="1">
    <location>
        <begin position="81"/>
        <end position="100"/>
    </location>
</feature>
<evidence type="ECO:0000313" key="3">
    <source>
        <dbReference type="EMBL" id="CDF58946.1"/>
    </source>
</evidence>
<keyword evidence="1" id="KW-1133">Transmembrane helix</keyword>
<keyword evidence="1" id="KW-0472">Membrane</keyword>
<comment type="caution">
    <text evidence="3">The sequence shown here is derived from an EMBL/GenBank/DDBJ whole genome shotgun (WGS) entry which is preliminary data.</text>
</comment>
<keyword evidence="3" id="KW-0378">Hydrolase</keyword>
<feature type="domain" description="CAAX prenyl protease 2/Lysostaphin resistance protein A-like" evidence="2">
    <location>
        <begin position="123"/>
        <end position="210"/>
    </location>
</feature>
<evidence type="ECO:0000256" key="1">
    <source>
        <dbReference type="SAM" id="Phobius"/>
    </source>
</evidence>
<dbReference type="Proteomes" id="UP000014923">
    <property type="component" value="Unassembled WGS sequence"/>
</dbReference>
<sequence>MNRIYVTLRIILFLILSALGLYISEAALNYLSIYFKNEYLFNVIHSLISVLIVLFNIRIFVKGNLLEFINLDIKKINYKKLINILLFTFIVNIFITIVLLGIKKYYVYNYIWDKLYIEDIVAVILTGLIISLSFAFIEEIILRGFILNTLPFKKKTSVLIVALVYVVFNVLSRGFNLIFMLNLFLYSMFLNLIYIKYNNLIYTLAANFIWFFTSNFIFSLSFEPDKLDFLSVINLIYGNYDIISGGEYGIFGSIIFLIVMSLADIYVLKWMGVFNRRTLEG</sequence>
<dbReference type="OrthoDB" id="9777755at2"/>
<dbReference type="InterPro" id="IPR003675">
    <property type="entry name" value="Rce1/LyrA-like_dom"/>
</dbReference>
<dbReference type="eggNOG" id="ENOG5033T6S">
    <property type="taxonomic scope" value="Bacteria"/>
</dbReference>
<proteinExistence type="predicted"/>
<dbReference type="RefSeq" id="WP_018663797.1">
    <property type="nucleotide sequence ID" value="NZ_HF952018.1"/>
</dbReference>
<dbReference type="PANTHER" id="PTHR39430:SF1">
    <property type="entry name" value="PROTEASE"/>
    <property type="match status" value="1"/>
</dbReference>
<dbReference type="EMBL" id="CAVN010000102">
    <property type="protein sequence ID" value="CDF58946.1"/>
    <property type="molecule type" value="Genomic_DNA"/>
</dbReference>
<protein>
    <submittedName>
        <fullName evidence="3">CAAX amino terminal protease family</fullName>
    </submittedName>
</protein>
<dbReference type="Pfam" id="PF02517">
    <property type="entry name" value="Rce1-like"/>
    <property type="match status" value="1"/>
</dbReference>
<evidence type="ECO:0000313" key="4">
    <source>
        <dbReference type="Proteomes" id="UP000014923"/>
    </source>
</evidence>
<feature type="transmembrane region" description="Helical" evidence="1">
    <location>
        <begin position="42"/>
        <end position="61"/>
    </location>
</feature>
<gene>
    <name evidence="3" type="ORF">TCEL_01165</name>
</gene>
<dbReference type="GO" id="GO:0080120">
    <property type="term" value="P:CAAX-box protein maturation"/>
    <property type="evidence" value="ECO:0007669"/>
    <property type="project" value="UniProtKB-ARBA"/>
</dbReference>
<organism evidence="3 4">
    <name type="scientific">Thermobrachium celere DSM 8682</name>
    <dbReference type="NCBI Taxonomy" id="941824"/>
    <lineage>
        <taxon>Bacteria</taxon>
        <taxon>Bacillati</taxon>
        <taxon>Bacillota</taxon>
        <taxon>Clostridia</taxon>
        <taxon>Eubacteriales</taxon>
        <taxon>Clostridiaceae</taxon>
        <taxon>Thermobrachium</taxon>
    </lineage>
</organism>
<dbReference type="GO" id="GO:0006508">
    <property type="term" value="P:proteolysis"/>
    <property type="evidence" value="ECO:0007669"/>
    <property type="project" value="UniProtKB-KW"/>
</dbReference>
<dbReference type="HOGENOM" id="CLU_990218_0_0_9"/>
<feature type="transmembrane region" description="Helical" evidence="1">
    <location>
        <begin position="177"/>
        <end position="194"/>
    </location>
</feature>
<feature type="transmembrane region" description="Helical" evidence="1">
    <location>
        <begin position="248"/>
        <end position="268"/>
    </location>
</feature>
<dbReference type="PANTHER" id="PTHR39430">
    <property type="entry name" value="MEMBRANE-ASSOCIATED PROTEASE-RELATED"/>
    <property type="match status" value="1"/>
</dbReference>
<evidence type="ECO:0000259" key="2">
    <source>
        <dbReference type="Pfam" id="PF02517"/>
    </source>
</evidence>
<accession>R7RU53</accession>
<keyword evidence="1" id="KW-0812">Transmembrane</keyword>
<dbReference type="AlphaFoldDB" id="R7RU53"/>
<feature type="transmembrane region" description="Helical" evidence="1">
    <location>
        <begin position="201"/>
        <end position="222"/>
    </location>
</feature>